<accession>A0A8H7C3T6</accession>
<protein>
    <submittedName>
        <fullName evidence="1">Uncharacterized protein</fullName>
    </submittedName>
</protein>
<sequence>MRQYCMAIATYWFIYVIPRSACSSACRYVLIPKSIVWILKAGVKIGSKRHQWTFDNSTTPAGEKSQQIRRQDNCITSTAQKTPSPRVECNPIEPTSIAIY</sequence>
<dbReference type="EMBL" id="JABXXO010000012">
    <property type="protein sequence ID" value="KAF7762194.1"/>
    <property type="molecule type" value="Genomic_DNA"/>
</dbReference>
<gene>
    <name evidence="1" type="ORF">Agabi119p4_8787</name>
</gene>
<organism evidence="1 2">
    <name type="scientific">Agaricus bisporus var. burnettii</name>
    <dbReference type="NCBI Taxonomy" id="192524"/>
    <lineage>
        <taxon>Eukaryota</taxon>
        <taxon>Fungi</taxon>
        <taxon>Dikarya</taxon>
        <taxon>Basidiomycota</taxon>
        <taxon>Agaricomycotina</taxon>
        <taxon>Agaricomycetes</taxon>
        <taxon>Agaricomycetidae</taxon>
        <taxon>Agaricales</taxon>
        <taxon>Agaricineae</taxon>
        <taxon>Agaricaceae</taxon>
        <taxon>Agaricus</taxon>
    </lineage>
</organism>
<dbReference type="AlphaFoldDB" id="A0A8H7C3T6"/>
<reference evidence="1 2" key="1">
    <citation type="journal article" name="Sci. Rep.">
        <title>Telomere-to-telomere assembled and centromere annotated genomes of the two main subspecies of the button mushroom Agaricus bisporus reveal especially polymorphic chromosome ends.</title>
        <authorList>
            <person name="Sonnenberg A.S.M."/>
            <person name="Sedaghat-Telgerd N."/>
            <person name="Lavrijssen B."/>
            <person name="Ohm R.A."/>
            <person name="Hendrickx P.M."/>
            <person name="Scholtmeijer K."/>
            <person name="Baars J.J.P."/>
            <person name="van Peer A."/>
        </authorList>
    </citation>
    <scope>NUCLEOTIDE SEQUENCE [LARGE SCALE GENOMIC DNA]</scope>
    <source>
        <strain evidence="1 2">H119_p4</strain>
    </source>
</reference>
<evidence type="ECO:0000313" key="1">
    <source>
        <dbReference type="EMBL" id="KAF7762194.1"/>
    </source>
</evidence>
<dbReference type="Proteomes" id="UP000629468">
    <property type="component" value="Unassembled WGS sequence"/>
</dbReference>
<proteinExistence type="predicted"/>
<comment type="caution">
    <text evidence="1">The sequence shown here is derived from an EMBL/GenBank/DDBJ whole genome shotgun (WGS) entry which is preliminary data.</text>
</comment>
<name>A0A8H7C3T6_AGABI</name>
<evidence type="ECO:0000313" key="2">
    <source>
        <dbReference type="Proteomes" id="UP000629468"/>
    </source>
</evidence>